<evidence type="ECO:0000313" key="3">
    <source>
        <dbReference type="EMBL" id="APG25808.1"/>
    </source>
</evidence>
<dbReference type="InterPro" id="IPR050266">
    <property type="entry name" value="AB_hydrolase_sf"/>
</dbReference>
<proteinExistence type="predicted"/>
<dbReference type="KEGG" id="pace:A6070_06920"/>
<dbReference type="AlphaFoldDB" id="A0A1L3GJE2"/>
<organism evidence="3 4">
    <name type="scientific">Syntrophotalea acetylenica</name>
    <name type="common">Pelobacter acetylenicus</name>
    <dbReference type="NCBI Taxonomy" id="29542"/>
    <lineage>
        <taxon>Bacteria</taxon>
        <taxon>Pseudomonadati</taxon>
        <taxon>Thermodesulfobacteriota</taxon>
        <taxon>Desulfuromonadia</taxon>
        <taxon>Desulfuromonadales</taxon>
        <taxon>Syntrophotaleaceae</taxon>
        <taxon>Syntrophotalea</taxon>
    </lineage>
</organism>
<evidence type="ECO:0000313" key="4">
    <source>
        <dbReference type="Proteomes" id="UP000182264"/>
    </source>
</evidence>
<dbReference type="Pfam" id="PF00561">
    <property type="entry name" value="Abhydrolase_1"/>
    <property type="match status" value="1"/>
</dbReference>
<evidence type="ECO:0000256" key="1">
    <source>
        <dbReference type="ARBA" id="ARBA00022801"/>
    </source>
</evidence>
<dbReference type="GO" id="GO:0016020">
    <property type="term" value="C:membrane"/>
    <property type="evidence" value="ECO:0007669"/>
    <property type="project" value="TreeGrafter"/>
</dbReference>
<evidence type="ECO:0000259" key="2">
    <source>
        <dbReference type="Pfam" id="PF00561"/>
    </source>
</evidence>
<dbReference type="RefSeq" id="WP_072287650.1">
    <property type="nucleotide sequence ID" value="NZ_CP015455.1"/>
</dbReference>
<dbReference type="PRINTS" id="PR00111">
    <property type="entry name" value="ABHYDROLASE"/>
</dbReference>
<keyword evidence="4" id="KW-1185">Reference proteome</keyword>
<dbReference type="PANTHER" id="PTHR43798:SF31">
    <property type="entry name" value="AB HYDROLASE SUPERFAMILY PROTEIN YCLE"/>
    <property type="match status" value="1"/>
</dbReference>
<keyword evidence="1" id="KW-0378">Hydrolase</keyword>
<name>A0A1L3GJE2_SYNAC</name>
<dbReference type="STRING" id="29542.A6070_06920"/>
<dbReference type="InterPro" id="IPR000073">
    <property type="entry name" value="AB_hydrolase_1"/>
</dbReference>
<sequence>MIIHKFCRLDDGRSVSYRAGGDGPVLVLLHGWGMSSLVFSPLMQRLSCCRRIIAPDLRGHGHSHGGPGYALGDFAADIEQCLNLAGAEEIALLGWSLGGMVALEMVERLGERLKKLILVSTTPCFVQRDGWPHGQPASRVNALSRRFRRDPAAALEGFFLQQFDGETKQGPLIQTCKHELFDLAPLPLASAGLGGLSTLCDADLRELSPRCLPTLIMHGRCDAIIPPAAGEYLARRLPEAQWKLLDGVGHAPFIGRLDFCADILADFLI</sequence>
<dbReference type="OrthoDB" id="9804723at2"/>
<gene>
    <name evidence="3" type="ORF">A7E75_12905</name>
</gene>
<dbReference type="InterPro" id="IPR029058">
    <property type="entry name" value="AB_hydrolase_fold"/>
</dbReference>
<dbReference type="Gene3D" id="3.40.50.1820">
    <property type="entry name" value="alpha/beta hydrolase"/>
    <property type="match status" value="1"/>
</dbReference>
<dbReference type="Proteomes" id="UP000182264">
    <property type="component" value="Chromosome"/>
</dbReference>
<protein>
    <recommendedName>
        <fullName evidence="2">AB hydrolase-1 domain-containing protein</fullName>
    </recommendedName>
</protein>
<feature type="domain" description="AB hydrolase-1" evidence="2">
    <location>
        <begin position="24"/>
        <end position="254"/>
    </location>
</feature>
<reference evidence="3 4" key="1">
    <citation type="journal article" date="2017" name="Genome Announc.">
        <title>Complete Genome Sequences of Two Acetylene-Fermenting Pelobacter acetylenicus Strains.</title>
        <authorList>
            <person name="Sutton J.M."/>
            <person name="Baesman S.M."/>
            <person name="Fierst J.L."/>
            <person name="Poret-Peterson A.T."/>
            <person name="Oremland R.S."/>
            <person name="Dunlap D.S."/>
            <person name="Akob D.M."/>
        </authorList>
    </citation>
    <scope>NUCLEOTIDE SEQUENCE [LARGE SCALE GENOMIC DNA]</scope>
    <source>
        <strain evidence="3 4">DSM 3247</strain>
    </source>
</reference>
<dbReference type="GO" id="GO:0016787">
    <property type="term" value="F:hydrolase activity"/>
    <property type="evidence" value="ECO:0007669"/>
    <property type="project" value="UniProtKB-KW"/>
</dbReference>
<dbReference type="EMBL" id="CP015518">
    <property type="protein sequence ID" value="APG25808.1"/>
    <property type="molecule type" value="Genomic_DNA"/>
</dbReference>
<accession>A0A1L3GJE2</accession>
<dbReference type="SUPFAM" id="SSF53474">
    <property type="entry name" value="alpha/beta-Hydrolases"/>
    <property type="match status" value="1"/>
</dbReference>
<dbReference type="PANTHER" id="PTHR43798">
    <property type="entry name" value="MONOACYLGLYCEROL LIPASE"/>
    <property type="match status" value="1"/>
</dbReference>